<dbReference type="AlphaFoldDB" id="A0AA39XKC1"/>
<dbReference type="PRINTS" id="PR00449">
    <property type="entry name" value="RASTRNSFRMNG"/>
</dbReference>
<dbReference type="GO" id="GO:0005525">
    <property type="term" value="F:GTP binding"/>
    <property type="evidence" value="ECO:0007669"/>
    <property type="project" value="InterPro"/>
</dbReference>
<feature type="region of interest" description="Disordered" evidence="1">
    <location>
        <begin position="9"/>
        <end position="30"/>
    </location>
</feature>
<evidence type="ECO:0000313" key="2">
    <source>
        <dbReference type="EMBL" id="KAK0635608.1"/>
    </source>
</evidence>
<comment type="caution">
    <text evidence="2">The sequence shown here is derived from an EMBL/GenBank/DDBJ whole genome shotgun (WGS) entry which is preliminary data.</text>
</comment>
<dbReference type="SMART" id="SM00173">
    <property type="entry name" value="RAS"/>
    <property type="match status" value="1"/>
</dbReference>
<dbReference type="SUPFAM" id="SSF52540">
    <property type="entry name" value="P-loop containing nucleoside triphosphate hydrolases"/>
    <property type="match status" value="1"/>
</dbReference>
<keyword evidence="3" id="KW-1185">Reference proteome</keyword>
<sequence>MMMLTPLQFGRGDFPGEDQPPDPAYTRGCRRPVSISMFNTSSSGDKEDSSSSSSTTTTYIIDALELPSAHLSAMDSAALPLHLEQALNITEAAVLVYDVRDVHSLSLAVSVGEFLLRRLQHGHGHGHGAGRLRREYGLMLVGNKIDEDETGDKKRVISWAEGAKAAAGLSALGSSGGGNGGVCSFVEVSAKTGEGVDGVFPRLGRDVVRLRWRGQQRREREQAEMMGKESMLPPGEKNLKVKKRRVGLWKALTHPFSRQQRETRAY</sequence>
<dbReference type="InterPro" id="IPR001806">
    <property type="entry name" value="Small_GTPase"/>
</dbReference>
<protein>
    <submittedName>
        <fullName evidence="2">Uncharacterized protein</fullName>
    </submittedName>
</protein>
<dbReference type="InterPro" id="IPR027417">
    <property type="entry name" value="P-loop_NTPase"/>
</dbReference>
<dbReference type="EMBL" id="JAULSR010000001">
    <property type="protein sequence ID" value="KAK0635608.1"/>
    <property type="molecule type" value="Genomic_DNA"/>
</dbReference>
<evidence type="ECO:0000256" key="1">
    <source>
        <dbReference type="SAM" id="MobiDB-lite"/>
    </source>
</evidence>
<organism evidence="2 3">
    <name type="scientific">Bombardia bombarda</name>
    <dbReference type="NCBI Taxonomy" id="252184"/>
    <lineage>
        <taxon>Eukaryota</taxon>
        <taxon>Fungi</taxon>
        <taxon>Dikarya</taxon>
        <taxon>Ascomycota</taxon>
        <taxon>Pezizomycotina</taxon>
        <taxon>Sordariomycetes</taxon>
        <taxon>Sordariomycetidae</taxon>
        <taxon>Sordariales</taxon>
        <taxon>Lasiosphaeriaceae</taxon>
        <taxon>Bombardia</taxon>
    </lineage>
</organism>
<name>A0AA39XKC1_9PEZI</name>
<proteinExistence type="predicted"/>
<dbReference type="PROSITE" id="PS51421">
    <property type="entry name" value="RAS"/>
    <property type="match status" value="1"/>
</dbReference>
<dbReference type="Gene3D" id="3.40.50.300">
    <property type="entry name" value="P-loop containing nucleotide triphosphate hydrolases"/>
    <property type="match status" value="1"/>
</dbReference>
<reference evidence="2" key="1">
    <citation type="submission" date="2023-06" db="EMBL/GenBank/DDBJ databases">
        <title>Genome-scale phylogeny and comparative genomics of the fungal order Sordariales.</title>
        <authorList>
            <consortium name="Lawrence Berkeley National Laboratory"/>
            <person name="Hensen N."/>
            <person name="Bonometti L."/>
            <person name="Westerberg I."/>
            <person name="Brannstrom I.O."/>
            <person name="Guillou S."/>
            <person name="Cros-Aarteil S."/>
            <person name="Calhoun S."/>
            <person name="Haridas S."/>
            <person name="Kuo A."/>
            <person name="Mondo S."/>
            <person name="Pangilinan J."/>
            <person name="Riley R."/>
            <person name="LaButti K."/>
            <person name="Andreopoulos B."/>
            <person name="Lipzen A."/>
            <person name="Chen C."/>
            <person name="Yanf M."/>
            <person name="Daum C."/>
            <person name="Ng V."/>
            <person name="Clum A."/>
            <person name="Steindorff A."/>
            <person name="Ohm R."/>
            <person name="Martin F."/>
            <person name="Silar P."/>
            <person name="Natvig D."/>
            <person name="Lalanne C."/>
            <person name="Gautier V."/>
            <person name="Ament-velasquez S.L."/>
            <person name="Kruys A."/>
            <person name="Hutchinson M.I."/>
            <person name="Powell A.J."/>
            <person name="Barry K."/>
            <person name="Miller A.N."/>
            <person name="Grigoriev I.V."/>
            <person name="Debuchy R."/>
            <person name="Gladieux P."/>
            <person name="Thoren M.H."/>
            <person name="Johannesson H."/>
        </authorList>
    </citation>
    <scope>NUCLEOTIDE SEQUENCE</scope>
    <source>
        <strain evidence="2">SMH3391-2</strain>
    </source>
</reference>
<dbReference type="GO" id="GO:0003924">
    <property type="term" value="F:GTPase activity"/>
    <property type="evidence" value="ECO:0007669"/>
    <property type="project" value="InterPro"/>
</dbReference>
<gene>
    <name evidence="2" type="ORF">B0T17DRAFT_49572</name>
</gene>
<dbReference type="Proteomes" id="UP001174934">
    <property type="component" value="Unassembled WGS sequence"/>
</dbReference>
<dbReference type="Pfam" id="PF00071">
    <property type="entry name" value="Ras"/>
    <property type="match status" value="1"/>
</dbReference>
<evidence type="ECO:0000313" key="3">
    <source>
        <dbReference type="Proteomes" id="UP001174934"/>
    </source>
</evidence>
<accession>A0AA39XKC1</accession>